<keyword evidence="3" id="KW-0804">Transcription</keyword>
<dbReference type="GO" id="GO:0003700">
    <property type="term" value="F:DNA-binding transcription factor activity"/>
    <property type="evidence" value="ECO:0007669"/>
    <property type="project" value="InterPro"/>
</dbReference>
<dbReference type="GO" id="GO:0003677">
    <property type="term" value="F:DNA binding"/>
    <property type="evidence" value="ECO:0007669"/>
    <property type="project" value="UniProtKB-KW"/>
</dbReference>
<accession>F4CXH5</accession>
<dbReference type="Proteomes" id="UP000007809">
    <property type="component" value="Chromosome"/>
</dbReference>
<name>F4CXH5_PSEUX</name>
<keyword evidence="2" id="KW-0238">DNA-binding</keyword>
<evidence type="ECO:0000259" key="4">
    <source>
        <dbReference type="PROSITE" id="PS50949"/>
    </source>
</evidence>
<evidence type="ECO:0000256" key="2">
    <source>
        <dbReference type="ARBA" id="ARBA00023125"/>
    </source>
</evidence>
<reference evidence="5 6" key="1">
    <citation type="journal article" date="2011" name="J. Bacteriol.">
        <title>Genome sequence of the 1,4-dioxane-degrading Pseudonocardia dioxanivorans strain CB1190.</title>
        <authorList>
            <person name="Sales C.M."/>
            <person name="Mahendra S."/>
            <person name="Grostern A."/>
            <person name="Parales R.E."/>
            <person name="Goodwin L.A."/>
            <person name="Woyke T."/>
            <person name="Nolan M."/>
            <person name="Lapidus A."/>
            <person name="Chertkov O."/>
            <person name="Ovchinnikova G."/>
            <person name="Sczyrba A."/>
            <person name="Alvarez-Cohen L."/>
        </authorList>
    </citation>
    <scope>NUCLEOTIDE SEQUENCE [LARGE SCALE GENOMIC DNA]</scope>
    <source>
        <strain evidence="6">ATCC 55486 / DSM 44775 / JCM 13855 / CB1190</strain>
    </source>
</reference>
<evidence type="ECO:0000256" key="3">
    <source>
        <dbReference type="ARBA" id="ARBA00023163"/>
    </source>
</evidence>
<dbReference type="SUPFAM" id="SSF46785">
    <property type="entry name" value="Winged helix' DNA-binding domain"/>
    <property type="match status" value="2"/>
</dbReference>
<dbReference type="AlphaFoldDB" id="F4CXH5"/>
<proteinExistence type="predicted"/>
<keyword evidence="1" id="KW-0805">Transcription regulation</keyword>
<dbReference type="InterPro" id="IPR036390">
    <property type="entry name" value="WH_DNA-bd_sf"/>
</dbReference>
<dbReference type="InterPro" id="IPR050679">
    <property type="entry name" value="Bact_HTH_transcr_reg"/>
</dbReference>
<dbReference type="Gene3D" id="1.10.10.10">
    <property type="entry name" value="Winged helix-like DNA-binding domain superfamily/Winged helix DNA-binding domain"/>
    <property type="match status" value="2"/>
</dbReference>
<dbReference type="CDD" id="cd07377">
    <property type="entry name" value="WHTH_GntR"/>
    <property type="match status" value="2"/>
</dbReference>
<organism evidence="5 6">
    <name type="scientific">Pseudonocardia dioxanivorans (strain ATCC 55486 / DSM 44775 / JCM 13855 / CB1190)</name>
    <dbReference type="NCBI Taxonomy" id="675635"/>
    <lineage>
        <taxon>Bacteria</taxon>
        <taxon>Bacillati</taxon>
        <taxon>Actinomycetota</taxon>
        <taxon>Actinomycetes</taxon>
        <taxon>Pseudonocardiales</taxon>
        <taxon>Pseudonocardiaceae</taxon>
        <taxon>Pseudonocardia</taxon>
    </lineage>
</organism>
<evidence type="ECO:0000256" key="1">
    <source>
        <dbReference type="ARBA" id="ARBA00023015"/>
    </source>
</evidence>
<sequence length="147" mass="15356">MAPRGAFRQIADELRRLIESGELAPGAMVPSENVLAERFGVARGTVRSALAVLLDDGLLEVLPGQGRRVVGAGAGPSSVTAYGRIAAELLRRIESGEFATSDALPSEAALMAEFDVSRNTVRRAIQVLVDEGAVVVRQGAGAFVAAR</sequence>
<dbReference type="GO" id="GO:0045892">
    <property type="term" value="P:negative regulation of DNA-templated transcription"/>
    <property type="evidence" value="ECO:0007669"/>
    <property type="project" value="TreeGrafter"/>
</dbReference>
<dbReference type="SMART" id="SM00345">
    <property type="entry name" value="HTH_GNTR"/>
    <property type="match status" value="2"/>
</dbReference>
<dbReference type="EMBL" id="CP002593">
    <property type="protein sequence ID" value="AEA26549.1"/>
    <property type="molecule type" value="Genomic_DNA"/>
</dbReference>
<dbReference type="PRINTS" id="PR00035">
    <property type="entry name" value="HTHGNTR"/>
</dbReference>
<dbReference type="PANTHER" id="PTHR44846:SF1">
    <property type="entry name" value="MANNOSYL-D-GLYCERATE TRANSPORT_METABOLISM SYSTEM REPRESSOR MNGR-RELATED"/>
    <property type="match status" value="1"/>
</dbReference>
<protein>
    <submittedName>
        <fullName evidence="5">Transcriptional regulator, GntR family</fullName>
    </submittedName>
</protein>
<dbReference type="InterPro" id="IPR036388">
    <property type="entry name" value="WH-like_DNA-bd_sf"/>
</dbReference>
<feature type="domain" description="HTH gntR-type" evidence="4">
    <location>
        <begin position="4"/>
        <end position="72"/>
    </location>
</feature>
<dbReference type="InterPro" id="IPR000524">
    <property type="entry name" value="Tscrpt_reg_HTH_GntR"/>
</dbReference>
<feature type="domain" description="HTH gntR-type" evidence="4">
    <location>
        <begin position="79"/>
        <end position="147"/>
    </location>
</feature>
<dbReference type="PANTHER" id="PTHR44846">
    <property type="entry name" value="MANNOSYL-D-GLYCERATE TRANSPORT/METABOLISM SYSTEM REPRESSOR MNGR-RELATED"/>
    <property type="match status" value="1"/>
</dbReference>
<evidence type="ECO:0000313" key="5">
    <source>
        <dbReference type="EMBL" id="AEA26549.1"/>
    </source>
</evidence>
<dbReference type="HOGENOM" id="CLU_144213_0_0_11"/>
<dbReference type="Pfam" id="PF00392">
    <property type="entry name" value="GntR"/>
    <property type="match status" value="2"/>
</dbReference>
<gene>
    <name evidence="5" type="ordered locus">Psed_4392</name>
</gene>
<evidence type="ECO:0000313" key="6">
    <source>
        <dbReference type="Proteomes" id="UP000007809"/>
    </source>
</evidence>
<dbReference type="KEGG" id="pdx:Psed_4392"/>
<keyword evidence="6" id="KW-1185">Reference proteome</keyword>
<dbReference type="PROSITE" id="PS50949">
    <property type="entry name" value="HTH_GNTR"/>
    <property type="match status" value="2"/>
</dbReference>
<dbReference type="eggNOG" id="COG2188">
    <property type="taxonomic scope" value="Bacteria"/>
</dbReference>
<dbReference type="STRING" id="675635.Psed_4392"/>